<organism evidence="1 2">
    <name type="scientific">Reticulibacter mediterranei</name>
    <dbReference type="NCBI Taxonomy" id="2778369"/>
    <lineage>
        <taxon>Bacteria</taxon>
        <taxon>Bacillati</taxon>
        <taxon>Chloroflexota</taxon>
        <taxon>Ktedonobacteria</taxon>
        <taxon>Ktedonobacterales</taxon>
        <taxon>Reticulibacteraceae</taxon>
        <taxon>Reticulibacter</taxon>
    </lineage>
</organism>
<gene>
    <name evidence="1" type="ORF">KSF_049850</name>
</gene>
<keyword evidence="2" id="KW-1185">Reference proteome</keyword>
<proteinExistence type="predicted"/>
<comment type="caution">
    <text evidence="1">The sequence shown here is derived from an EMBL/GenBank/DDBJ whole genome shotgun (WGS) entry which is preliminary data.</text>
</comment>
<reference evidence="1" key="1">
    <citation type="submission" date="2020-10" db="EMBL/GenBank/DDBJ databases">
        <title>Taxonomic study of unclassified bacteria belonging to the class Ktedonobacteria.</title>
        <authorList>
            <person name="Yabe S."/>
            <person name="Wang C.M."/>
            <person name="Zheng Y."/>
            <person name="Sakai Y."/>
            <person name="Cavaletti L."/>
            <person name="Monciardini P."/>
            <person name="Donadio S."/>
        </authorList>
    </citation>
    <scope>NUCLEOTIDE SEQUENCE</scope>
    <source>
        <strain evidence="1">ID150040</strain>
    </source>
</reference>
<dbReference type="Proteomes" id="UP000597444">
    <property type="component" value="Unassembled WGS sequence"/>
</dbReference>
<name>A0A8J3N595_9CHLR</name>
<sequence length="177" mass="20377">MTTETRQKILSEVLELTATRFHNHVDRGAIFLPEEDDLLIRAHWGISPASVERTRCYIGNDARKKRGSAGNVYLTGQQRIAHMHQTKDGHWKSDDEHFIDFSAHRLIWPYRSSALTPIFEVGPEDVVRNLKPQGVLVFNSQHETIFDSEEAKEYLRQASKRFAFLLRIYSPSLSGAR</sequence>
<protein>
    <submittedName>
        <fullName evidence="1">Uncharacterized protein</fullName>
    </submittedName>
</protein>
<dbReference type="SUPFAM" id="SSF55781">
    <property type="entry name" value="GAF domain-like"/>
    <property type="match status" value="1"/>
</dbReference>
<dbReference type="AlphaFoldDB" id="A0A8J3N595"/>
<accession>A0A8J3N595</accession>
<evidence type="ECO:0000313" key="2">
    <source>
        <dbReference type="Proteomes" id="UP000597444"/>
    </source>
</evidence>
<dbReference type="RefSeq" id="WP_220205644.1">
    <property type="nucleotide sequence ID" value="NZ_BNJK01000001.1"/>
</dbReference>
<dbReference type="Gene3D" id="3.30.450.40">
    <property type="match status" value="1"/>
</dbReference>
<evidence type="ECO:0000313" key="1">
    <source>
        <dbReference type="EMBL" id="GHO94937.1"/>
    </source>
</evidence>
<dbReference type="EMBL" id="BNJK01000001">
    <property type="protein sequence ID" value="GHO94937.1"/>
    <property type="molecule type" value="Genomic_DNA"/>
</dbReference>
<dbReference type="InterPro" id="IPR029016">
    <property type="entry name" value="GAF-like_dom_sf"/>
</dbReference>